<keyword evidence="2" id="KW-0812">Transmembrane</keyword>
<reference evidence="3 4" key="1">
    <citation type="submission" date="2023-03" db="EMBL/GenBank/DDBJ databases">
        <title>WGS of Gossypium arboreum.</title>
        <authorList>
            <person name="Yu D."/>
        </authorList>
    </citation>
    <scope>NUCLEOTIDE SEQUENCE [LARGE SCALE GENOMIC DNA]</scope>
    <source>
        <tissue evidence="3">Leaf</tissue>
    </source>
</reference>
<feature type="transmembrane region" description="Helical" evidence="2">
    <location>
        <begin position="133"/>
        <end position="154"/>
    </location>
</feature>
<keyword evidence="2" id="KW-1133">Transmembrane helix</keyword>
<evidence type="ECO:0000256" key="1">
    <source>
        <dbReference type="SAM" id="MobiDB-lite"/>
    </source>
</evidence>
<keyword evidence="2" id="KW-0472">Membrane</keyword>
<evidence type="ECO:0000256" key="2">
    <source>
        <dbReference type="SAM" id="Phobius"/>
    </source>
</evidence>
<accession>A0ABR0PHB6</accession>
<proteinExistence type="predicted"/>
<keyword evidence="4" id="KW-1185">Reference proteome</keyword>
<dbReference type="Proteomes" id="UP001358586">
    <property type="component" value="Chromosome 7"/>
</dbReference>
<evidence type="ECO:0000313" key="3">
    <source>
        <dbReference type="EMBL" id="KAK5820570.1"/>
    </source>
</evidence>
<feature type="region of interest" description="Disordered" evidence="1">
    <location>
        <begin position="30"/>
        <end position="51"/>
    </location>
</feature>
<evidence type="ECO:0000313" key="4">
    <source>
        <dbReference type="Proteomes" id="UP001358586"/>
    </source>
</evidence>
<feature type="compositionally biased region" description="Polar residues" evidence="1">
    <location>
        <begin position="30"/>
        <end position="41"/>
    </location>
</feature>
<sequence length="156" mass="17373">MTATSSGWKPTSDSERFYNYTRRYDVFPMTSTGEGTSNTIDVSGFKNEDDNESDMDLVWEPGADSSEITLFSKLEPVPTELEDSEGGEYEEEEDPRFMNLCHIGAVDSYTLDSFLVQPSGGVLVIEVMVSVDYLIRLHLITIITLSVAIVHSSILE</sequence>
<dbReference type="EMBL" id="JARKNE010000007">
    <property type="protein sequence ID" value="KAK5820570.1"/>
    <property type="molecule type" value="Genomic_DNA"/>
</dbReference>
<protein>
    <submittedName>
        <fullName evidence="3">Uncharacterized protein</fullName>
    </submittedName>
</protein>
<gene>
    <name evidence="3" type="ORF">PVK06_025617</name>
</gene>
<comment type="caution">
    <text evidence="3">The sequence shown here is derived from an EMBL/GenBank/DDBJ whole genome shotgun (WGS) entry which is preliminary data.</text>
</comment>
<organism evidence="3 4">
    <name type="scientific">Gossypium arboreum</name>
    <name type="common">Tree cotton</name>
    <name type="synonym">Gossypium nanking</name>
    <dbReference type="NCBI Taxonomy" id="29729"/>
    <lineage>
        <taxon>Eukaryota</taxon>
        <taxon>Viridiplantae</taxon>
        <taxon>Streptophyta</taxon>
        <taxon>Embryophyta</taxon>
        <taxon>Tracheophyta</taxon>
        <taxon>Spermatophyta</taxon>
        <taxon>Magnoliopsida</taxon>
        <taxon>eudicotyledons</taxon>
        <taxon>Gunneridae</taxon>
        <taxon>Pentapetalae</taxon>
        <taxon>rosids</taxon>
        <taxon>malvids</taxon>
        <taxon>Malvales</taxon>
        <taxon>Malvaceae</taxon>
        <taxon>Malvoideae</taxon>
        <taxon>Gossypium</taxon>
    </lineage>
</organism>
<name>A0ABR0PHB6_GOSAR</name>